<dbReference type="Proteomes" id="UP000011713">
    <property type="component" value="Unassembled WGS sequence"/>
</dbReference>
<reference evidence="3" key="1">
    <citation type="journal article" date="2010" name="Science">
        <title>Signatures of adaptation to obligate biotrophy in the Hyaloperonospora arabidopsidis genome.</title>
        <authorList>
            <person name="Baxter L."/>
            <person name="Tripathy S."/>
            <person name="Ishaque N."/>
            <person name="Boot N."/>
            <person name="Cabral A."/>
            <person name="Kemen E."/>
            <person name="Thines M."/>
            <person name="Ah-Fong A."/>
            <person name="Anderson R."/>
            <person name="Badejoko W."/>
            <person name="Bittner-Eddy P."/>
            <person name="Boore J.L."/>
            <person name="Chibucos M.C."/>
            <person name="Coates M."/>
            <person name="Dehal P."/>
            <person name="Delehaunty K."/>
            <person name="Dong S."/>
            <person name="Downton P."/>
            <person name="Dumas B."/>
            <person name="Fabro G."/>
            <person name="Fronick C."/>
            <person name="Fuerstenberg S.I."/>
            <person name="Fulton L."/>
            <person name="Gaulin E."/>
            <person name="Govers F."/>
            <person name="Hughes L."/>
            <person name="Humphray S."/>
            <person name="Jiang R.H."/>
            <person name="Judelson H."/>
            <person name="Kamoun S."/>
            <person name="Kyung K."/>
            <person name="Meijer H."/>
            <person name="Minx P."/>
            <person name="Morris P."/>
            <person name="Nelson J."/>
            <person name="Phuntumart V."/>
            <person name="Qutob D."/>
            <person name="Rehmany A."/>
            <person name="Rougon-Cardoso A."/>
            <person name="Ryden P."/>
            <person name="Torto-Alalibo T."/>
            <person name="Studholme D."/>
            <person name="Wang Y."/>
            <person name="Win J."/>
            <person name="Wood J."/>
            <person name="Clifton S.W."/>
            <person name="Rogers J."/>
            <person name="Van den Ackerveken G."/>
            <person name="Jones J.D."/>
            <person name="McDowell J.M."/>
            <person name="Beynon J."/>
            <person name="Tyler B.M."/>
        </authorList>
    </citation>
    <scope>NUCLEOTIDE SEQUENCE [LARGE SCALE GENOMIC DNA]</scope>
    <source>
        <strain evidence="3">Emoy2</strain>
    </source>
</reference>
<feature type="region of interest" description="Disordered" evidence="1">
    <location>
        <begin position="33"/>
        <end position="52"/>
    </location>
</feature>
<accession>M4BFQ0</accession>
<proteinExistence type="predicted"/>
<dbReference type="EMBL" id="JH598211">
    <property type="status" value="NOT_ANNOTATED_CDS"/>
    <property type="molecule type" value="Genomic_DNA"/>
</dbReference>
<dbReference type="VEuPathDB" id="FungiDB:HpaG805120"/>
<evidence type="ECO:0000313" key="2">
    <source>
        <dbReference type="EnsemblProtists" id="HpaP805120"/>
    </source>
</evidence>
<dbReference type="AlphaFoldDB" id="M4BFQ0"/>
<dbReference type="HOGENOM" id="CLU_3091413_0_0_1"/>
<reference evidence="2" key="2">
    <citation type="submission" date="2015-06" db="UniProtKB">
        <authorList>
            <consortium name="EnsemblProtists"/>
        </authorList>
    </citation>
    <scope>IDENTIFICATION</scope>
    <source>
        <strain evidence="2">Emoy2</strain>
    </source>
</reference>
<evidence type="ECO:0000313" key="3">
    <source>
        <dbReference type="Proteomes" id="UP000011713"/>
    </source>
</evidence>
<evidence type="ECO:0000256" key="1">
    <source>
        <dbReference type="SAM" id="MobiDB-lite"/>
    </source>
</evidence>
<protein>
    <submittedName>
        <fullName evidence="2">Uncharacterized protein</fullName>
    </submittedName>
</protein>
<feature type="region of interest" description="Disordered" evidence="1">
    <location>
        <begin position="1"/>
        <end position="20"/>
    </location>
</feature>
<feature type="compositionally biased region" description="Basic residues" evidence="1">
    <location>
        <begin position="7"/>
        <end position="19"/>
    </location>
</feature>
<sequence length="52" mass="5938">MIPRFNIARRKDTKTRCSGRKWYVPHPGGYAIAIPGHHSRSQGSISRSHDLH</sequence>
<dbReference type="InParanoid" id="M4BFQ0"/>
<keyword evidence="3" id="KW-1185">Reference proteome</keyword>
<dbReference type="EnsemblProtists" id="HpaT805120">
    <property type="protein sequence ID" value="HpaP805120"/>
    <property type="gene ID" value="HpaG805120"/>
</dbReference>
<name>M4BFQ0_HYAAE</name>
<organism evidence="2 3">
    <name type="scientific">Hyaloperonospora arabidopsidis (strain Emoy2)</name>
    <name type="common">Downy mildew agent</name>
    <name type="synonym">Peronospora arabidopsidis</name>
    <dbReference type="NCBI Taxonomy" id="559515"/>
    <lineage>
        <taxon>Eukaryota</taxon>
        <taxon>Sar</taxon>
        <taxon>Stramenopiles</taxon>
        <taxon>Oomycota</taxon>
        <taxon>Peronosporomycetes</taxon>
        <taxon>Peronosporales</taxon>
        <taxon>Peronosporaceae</taxon>
        <taxon>Hyaloperonospora</taxon>
    </lineage>
</organism>